<dbReference type="InterPro" id="IPR051242">
    <property type="entry name" value="WD-EF-hand_domain"/>
</dbReference>
<dbReference type="Gene3D" id="2.130.10.10">
    <property type="entry name" value="YVTN repeat-like/Quinoprotein amine dehydrogenase"/>
    <property type="match status" value="3"/>
</dbReference>
<dbReference type="InterPro" id="IPR020472">
    <property type="entry name" value="WD40_PAC1"/>
</dbReference>
<dbReference type="EMBL" id="JAPMOS010000109">
    <property type="protein sequence ID" value="KAJ4455380.1"/>
    <property type="molecule type" value="Genomic_DNA"/>
</dbReference>
<dbReference type="PANTHER" id="PTHR44324:SF4">
    <property type="entry name" value="WD40 REPEAT DOMAIN 95"/>
    <property type="match status" value="1"/>
</dbReference>
<keyword evidence="1 3" id="KW-0853">WD repeat</keyword>
<dbReference type="CDD" id="cd00200">
    <property type="entry name" value="WD40"/>
    <property type="match status" value="1"/>
</dbReference>
<dbReference type="Proteomes" id="UP001141327">
    <property type="component" value="Unassembled WGS sequence"/>
</dbReference>
<gene>
    <name evidence="4" type="ORF">PAPYR_9662</name>
</gene>
<dbReference type="PROSITE" id="PS00678">
    <property type="entry name" value="WD_REPEATS_1"/>
    <property type="match status" value="3"/>
</dbReference>
<feature type="repeat" description="WD" evidence="3">
    <location>
        <begin position="272"/>
        <end position="313"/>
    </location>
</feature>
<feature type="repeat" description="WD" evidence="3">
    <location>
        <begin position="381"/>
        <end position="414"/>
    </location>
</feature>
<dbReference type="InterPro" id="IPR019775">
    <property type="entry name" value="WD40_repeat_CS"/>
</dbReference>
<reference evidence="4" key="1">
    <citation type="journal article" date="2022" name="bioRxiv">
        <title>Genomics of Preaxostyla Flagellates Illuminates Evolutionary Transitions and the Path Towards Mitochondrial Loss.</title>
        <authorList>
            <person name="Novak L.V.F."/>
            <person name="Treitli S.C."/>
            <person name="Pyrih J."/>
            <person name="Halakuc P."/>
            <person name="Pipaliya S.V."/>
            <person name="Vacek V."/>
            <person name="Brzon O."/>
            <person name="Soukal P."/>
            <person name="Eme L."/>
            <person name="Dacks J.B."/>
            <person name="Karnkowska A."/>
            <person name="Elias M."/>
            <person name="Hampl V."/>
        </authorList>
    </citation>
    <scope>NUCLEOTIDE SEQUENCE</scope>
    <source>
        <strain evidence="4">RCP-MX</strain>
    </source>
</reference>
<dbReference type="PROSITE" id="PS50082">
    <property type="entry name" value="WD_REPEATS_2"/>
    <property type="match status" value="5"/>
</dbReference>
<dbReference type="InterPro" id="IPR015943">
    <property type="entry name" value="WD40/YVTN_repeat-like_dom_sf"/>
</dbReference>
<organism evidence="4 5">
    <name type="scientific">Paratrimastix pyriformis</name>
    <dbReference type="NCBI Taxonomy" id="342808"/>
    <lineage>
        <taxon>Eukaryota</taxon>
        <taxon>Metamonada</taxon>
        <taxon>Preaxostyla</taxon>
        <taxon>Paratrimastigidae</taxon>
        <taxon>Paratrimastix</taxon>
    </lineage>
</organism>
<sequence length="775" mass="83887">MFSIFRTVYSLVSHPVTCPPLQARLGRDQLEKALNQALMAAETMDLAPRDLDHDPPRPFLPPLQLRTVGRPIEGAASAREVSSGLSPIEIPSAPATSRTASSLFSTNWSASTRRLKGLPPISKIQHAARPDQNADFFRVVRFSNRPLSPRARIEISHNLLTAPYNKPTPKAIRAEPVQFHEHGISWSCRAHADQVTRVFFLPDKLTVVSCSLDGSMKFFDLDRLAERECYQGHTKGITALAWSNVLRVMATASLDHTIMLWIPGQIRPQDVLIGHTAPVLEVAFNNARRHVLSLSSDKVIRIWDVATHSCFQTILATEDPEISCAAMAFDSRRGRLISASRTLAVYKVVTIERDGVVLVWDAPTGKFLVRFGGIHGRARPTAATFDTTERRLITGSSDGQVKIWNFSSGQCLRTIQLPNPFEISTLLCMEQHSTRWLIQGGWGGRIRISQDAVTVAAVPAAGAHRLLEGHVEDVLSLDFRAPNMLASGGYDGEVILWNADSGAILHRLTVPGAGPLPISQLFFLTGRSLPLRAEITSTPDIGGAASVLSPQGLAHEAMTTSRGGKASPSDSSRVLLVLGTEGALWIWNVATFCLLGTIETGMLGGKMALNRDATLLAIGDSEGRVKIYSLPGLSQPDGQLASSAIDTAVALDPLLPCRHFWQAGHDSISSISFAVAETTLVVSFGNVCCLFSLEGALFGCYGAQIPGIPANLDLAHPLKQPQPLQECPILSSDDSRLSAARVFSTVGKSVSPHDARPDPYTRQVGIFGTFLGVVY</sequence>
<evidence type="ECO:0000313" key="4">
    <source>
        <dbReference type="EMBL" id="KAJ4455380.1"/>
    </source>
</evidence>
<keyword evidence="4" id="KW-0675">Receptor</keyword>
<feature type="repeat" description="WD" evidence="3">
    <location>
        <begin position="188"/>
        <end position="222"/>
    </location>
</feature>
<comment type="caution">
    <text evidence="4">The sequence shown here is derived from an EMBL/GenBank/DDBJ whole genome shotgun (WGS) entry which is preliminary data.</text>
</comment>
<evidence type="ECO:0000256" key="1">
    <source>
        <dbReference type="ARBA" id="ARBA00022574"/>
    </source>
</evidence>
<evidence type="ECO:0000256" key="3">
    <source>
        <dbReference type="PROSITE-ProRule" id="PRU00221"/>
    </source>
</evidence>
<name>A0ABQ8U7S2_9EUKA</name>
<dbReference type="PROSITE" id="PS50294">
    <property type="entry name" value="WD_REPEATS_REGION"/>
    <property type="match status" value="3"/>
</dbReference>
<keyword evidence="2" id="KW-0677">Repeat</keyword>
<dbReference type="Pfam" id="PF00400">
    <property type="entry name" value="WD40"/>
    <property type="match status" value="5"/>
</dbReference>
<dbReference type="SMART" id="SM00320">
    <property type="entry name" value="WD40"/>
    <property type="match status" value="7"/>
</dbReference>
<evidence type="ECO:0000256" key="2">
    <source>
        <dbReference type="ARBA" id="ARBA00022737"/>
    </source>
</evidence>
<accession>A0ABQ8U7S2</accession>
<dbReference type="PANTHER" id="PTHR44324">
    <property type="entry name" value="WD40 REPEAT DOMAIN 95"/>
    <property type="match status" value="1"/>
</dbReference>
<feature type="repeat" description="WD" evidence="3">
    <location>
        <begin position="230"/>
        <end position="261"/>
    </location>
</feature>
<dbReference type="InterPro" id="IPR036322">
    <property type="entry name" value="WD40_repeat_dom_sf"/>
</dbReference>
<evidence type="ECO:0000313" key="5">
    <source>
        <dbReference type="Proteomes" id="UP001141327"/>
    </source>
</evidence>
<keyword evidence="5" id="KW-1185">Reference proteome</keyword>
<protein>
    <submittedName>
        <fullName evidence="4">Macrophage mannose receptor 1</fullName>
    </submittedName>
</protein>
<feature type="repeat" description="WD" evidence="3">
    <location>
        <begin position="467"/>
        <end position="507"/>
    </location>
</feature>
<dbReference type="InterPro" id="IPR001680">
    <property type="entry name" value="WD40_rpt"/>
</dbReference>
<proteinExistence type="predicted"/>
<dbReference type="SUPFAM" id="SSF50978">
    <property type="entry name" value="WD40 repeat-like"/>
    <property type="match status" value="2"/>
</dbReference>
<dbReference type="PRINTS" id="PR00320">
    <property type="entry name" value="GPROTEINBRPT"/>
</dbReference>